<evidence type="ECO:0000313" key="2">
    <source>
        <dbReference type="EMBL" id="CAG8538671.1"/>
    </source>
</evidence>
<keyword evidence="1" id="KW-0472">Membrane</keyword>
<keyword evidence="3" id="KW-1185">Reference proteome</keyword>
<evidence type="ECO:0000313" key="3">
    <source>
        <dbReference type="Proteomes" id="UP000789759"/>
    </source>
</evidence>
<reference evidence="2" key="1">
    <citation type="submission" date="2021-06" db="EMBL/GenBank/DDBJ databases">
        <authorList>
            <person name="Kallberg Y."/>
            <person name="Tangrot J."/>
            <person name="Rosling A."/>
        </authorList>
    </citation>
    <scope>NUCLEOTIDE SEQUENCE</scope>
    <source>
        <strain evidence="2">FL966</strain>
    </source>
</reference>
<feature type="non-terminal residue" evidence="2">
    <location>
        <position position="302"/>
    </location>
</feature>
<accession>A0A9N9AMY9</accession>
<sequence length="302" mass="34656">MDNYEGKGTAILKYYGVKNFQDSKEQAVLLGVIFIIMPVLLTKYLDFLAVDSTGCRNSLNFLNTAFIVRSDEPCSQVVATFESTASSFFKSYLNQKDANGHNKNEFRLSEKRGSKNKKKSHFVLGEFIQLQDTIFNALYQIVKIVEIIGESRVIVNIIFKNGDKDQCIVQLDKIADMLINKKSQAFMLPKSGYFETYLRNWKKPYIVSCDAEFKTMNEEELSNISVNAFKIDKYKLLETGNIKHLYLCVGKIKLTRQIDQWLPLILVINVVDINITDEGTYLENKDLLEEIDFPSENVDTKQ</sequence>
<protein>
    <submittedName>
        <fullName evidence="2">23013_t:CDS:1</fullName>
    </submittedName>
</protein>
<dbReference type="AlphaFoldDB" id="A0A9N9AMY9"/>
<gene>
    <name evidence="2" type="ORF">CPELLU_LOCUS4193</name>
</gene>
<dbReference type="EMBL" id="CAJVQA010002167">
    <property type="protein sequence ID" value="CAG8538671.1"/>
    <property type="molecule type" value="Genomic_DNA"/>
</dbReference>
<dbReference type="OrthoDB" id="2422246at2759"/>
<comment type="caution">
    <text evidence="2">The sequence shown here is derived from an EMBL/GenBank/DDBJ whole genome shotgun (WGS) entry which is preliminary data.</text>
</comment>
<keyword evidence="1" id="KW-1133">Transmembrane helix</keyword>
<proteinExistence type="predicted"/>
<feature type="transmembrane region" description="Helical" evidence="1">
    <location>
        <begin position="27"/>
        <end position="45"/>
    </location>
</feature>
<evidence type="ECO:0000256" key="1">
    <source>
        <dbReference type="SAM" id="Phobius"/>
    </source>
</evidence>
<dbReference type="Proteomes" id="UP000789759">
    <property type="component" value="Unassembled WGS sequence"/>
</dbReference>
<name>A0A9N9AMY9_9GLOM</name>
<keyword evidence="1" id="KW-0812">Transmembrane</keyword>
<organism evidence="2 3">
    <name type="scientific">Cetraspora pellucida</name>
    <dbReference type="NCBI Taxonomy" id="1433469"/>
    <lineage>
        <taxon>Eukaryota</taxon>
        <taxon>Fungi</taxon>
        <taxon>Fungi incertae sedis</taxon>
        <taxon>Mucoromycota</taxon>
        <taxon>Glomeromycotina</taxon>
        <taxon>Glomeromycetes</taxon>
        <taxon>Diversisporales</taxon>
        <taxon>Gigasporaceae</taxon>
        <taxon>Cetraspora</taxon>
    </lineage>
</organism>